<feature type="domain" description="RNA polymerase sigma factor 70 region 4 type 2" evidence="8">
    <location>
        <begin position="124"/>
        <end position="176"/>
    </location>
</feature>
<dbReference type="InterPro" id="IPR013325">
    <property type="entry name" value="RNA_pol_sigma_r2"/>
</dbReference>
<dbReference type="SUPFAM" id="SSF88659">
    <property type="entry name" value="Sigma3 and sigma4 domains of RNA polymerase sigma factors"/>
    <property type="match status" value="1"/>
</dbReference>
<gene>
    <name evidence="9" type="ORF">HMPREF1977_1641</name>
</gene>
<protein>
    <recommendedName>
        <fullName evidence="6">RNA polymerase sigma factor</fullName>
    </recommendedName>
</protein>
<evidence type="ECO:0000256" key="3">
    <source>
        <dbReference type="ARBA" id="ARBA00023082"/>
    </source>
</evidence>
<dbReference type="HOGENOM" id="CLU_047691_2_0_10"/>
<dbReference type="Pfam" id="PF08281">
    <property type="entry name" value="Sigma70_r4_2"/>
    <property type="match status" value="1"/>
</dbReference>
<dbReference type="NCBIfam" id="TIGR02937">
    <property type="entry name" value="sigma70-ECF"/>
    <property type="match status" value="1"/>
</dbReference>
<dbReference type="InterPro" id="IPR000838">
    <property type="entry name" value="RNA_pol_sigma70_ECF_CS"/>
</dbReference>
<evidence type="ECO:0000259" key="8">
    <source>
        <dbReference type="Pfam" id="PF08281"/>
    </source>
</evidence>
<feature type="domain" description="RNA polymerase sigma-70 region 2" evidence="7">
    <location>
        <begin position="15"/>
        <end position="79"/>
    </location>
</feature>
<dbReference type="InterPro" id="IPR036388">
    <property type="entry name" value="WH-like_DNA-bd_sf"/>
</dbReference>
<sequence>MLNMKSSTEEVAQWVDAYTEKLLDHACYLVSDRVEAEDLVQEVFLTALSSYDSFQNRSNPLTWLKAILRHKIADFYKKKYKSPHVNFDYFFDEDGNWKKNQEIDEWEEDTSSLENLLDDIDFRETLQNCLNKLPTKWSILMKMCYLEGKKSSEICQVMNITQTNYWKMLQRSRMQLKECLEINWFKE</sequence>
<keyword evidence="5 6" id="KW-0804">Transcription</keyword>
<keyword evidence="4 6" id="KW-0238">DNA-binding</keyword>
<comment type="caution">
    <text evidence="9">The sequence shown here is derived from an EMBL/GenBank/DDBJ whole genome shotgun (WGS) entry which is preliminary data.</text>
</comment>
<dbReference type="Proteomes" id="UP000005391">
    <property type="component" value="Unassembled WGS sequence"/>
</dbReference>
<dbReference type="InterPro" id="IPR013324">
    <property type="entry name" value="RNA_pol_sigma_r3/r4-like"/>
</dbReference>
<name>E4MTD1_CAPOC</name>
<dbReference type="GO" id="GO:0003677">
    <property type="term" value="F:DNA binding"/>
    <property type="evidence" value="ECO:0007669"/>
    <property type="project" value="UniProtKB-KW"/>
</dbReference>
<proteinExistence type="inferred from homology"/>
<dbReference type="Gene3D" id="1.10.10.10">
    <property type="entry name" value="Winged helix-like DNA-binding domain superfamily/Winged helix DNA-binding domain"/>
    <property type="match status" value="1"/>
</dbReference>
<evidence type="ECO:0000313" key="10">
    <source>
        <dbReference type="Proteomes" id="UP000005391"/>
    </source>
</evidence>
<evidence type="ECO:0000256" key="2">
    <source>
        <dbReference type="ARBA" id="ARBA00023015"/>
    </source>
</evidence>
<dbReference type="EMBL" id="AEOH01000041">
    <property type="protein sequence ID" value="EFS97151.1"/>
    <property type="molecule type" value="Genomic_DNA"/>
</dbReference>
<dbReference type="InterPro" id="IPR007627">
    <property type="entry name" value="RNA_pol_sigma70_r2"/>
</dbReference>
<evidence type="ECO:0000256" key="1">
    <source>
        <dbReference type="ARBA" id="ARBA00010641"/>
    </source>
</evidence>
<reference evidence="9 10" key="1">
    <citation type="submission" date="2010-10" db="EMBL/GenBank/DDBJ databases">
        <authorList>
            <person name="Muzny D."/>
            <person name="Qin X."/>
            <person name="Deng J."/>
            <person name="Jiang H."/>
            <person name="Liu Y."/>
            <person name="Qu J."/>
            <person name="Song X.-Z."/>
            <person name="Zhang L."/>
            <person name="Thornton R."/>
            <person name="Coyle M."/>
            <person name="Francisco L."/>
            <person name="Jackson L."/>
            <person name="Javaid M."/>
            <person name="Korchina V."/>
            <person name="Kovar C."/>
            <person name="Mata R."/>
            <person name="Mathew T."/>
            <person name="Ngo R."/>
            <person name="Nguyen L."/>
            <person name="Nguyen N."/>
            <person name="Okwuonu G."/>
            <person name="Ongeri F."/>
            <person name="Pham C."/>
            <person name="Simmons D."/>
            <person name="Wilczek-Boney K."/>
            <person name="Hale W."/>
            <person name="Jakkamsetti A."/>
            <person name="Pham P."/>
            <person name="Ruth R."/>
            <person name="San Lucas F."/>
            <person name="Warren J."/>
            <person name="Zhang J."/>
            <person name="Zhao Z."/>
            <person name="Zhou C."/>
            <person name="Zhu D."/>
            <person name="Lee S."/>
            <person name="Bess C."/>
            <person name="Blankenburg K."/>
            <person name="Forbes L."/>
            <person name="Fu Q."/>
            <person name="Gubbala S."/>
            <person name="Hirani K."/>
            <person name="Jayaseelan J.C."/>
            <person name="Lara F."/>
            <person name="Munidasa M."/>
            <person name="Palculict T."/>
            <person name="Patil S."/>
            <person name="Pu L.-L."/>
            <person name="Saada N."/>
            <person name="Tang L."/>
            <person name="Weissenberger G."/>
            <person name="Zhu Y."/>
            <person name="Hemphill L."/>
            <person name="Shang Y."/>
            <person name="Youmans B."/>
            <person name="Ayvaz T."/>
            <person name="Ross M."/>
            <person name="Santibanez J."/>
            <person name="Aqrawi P."/>
            <person name="Gross S."/>
            <person name="Joshi V."/>
            <person name="Fowler G."/>
            <person name="Nazareth L."/>
            <person name="Reid J."/>
            <person name="Worley K."/>
            <person name="Petrosino J."/>
            <person name="Highlander S."/>
            <person name="Gibbs R."/>
        </authorList>
    </citation>
    <scope>NUCLEOTIDE SEQUENCE [LARGE SCALE GENOMIC DNA]</scope>
    <source>
        <strain evidence="9 10">F0287</strain>
    </source>
</reference>
<dbReference type="InterPro" id="IPR014284">
    <property type="entry name" value="RNA_pol_sigma-70_dom"/>
</dbReference>
<dbReference type="GO" id="GO:0016987">
    <property type="term" value="F:sigma factor activity"/>
    <property type="evidence" value="ECO:0007669"/>
    <property type="project" value="UniProtKB-KW"/>
</dbReference>
<evidence type="ECO:0000256" key="4">
    <source>
        <dbReference type="ARBA" id="ARBA00023125"/>
    </source>
</evidence>
<dbReference type="InterPro" id="IPR039425">
    <property type="entry name" value="RNA_pol_sigma-70-like"/>
</dbReference>
<dbReference type="GO" id="GO:0006352">
    <property type="term" value="P:DNA-templated transcription initiation"/>
    <property type="evidence" value="ECO:0007669"/>
    <property type="project" value="InterPro"/>
</dbReference>
<keyword evidence="2 6" id="KW-0805">Transcription regulation</keyword>
<evidence type="ECO:0000256" key="6">
    <source>
        <dbReference type="RuleBase" id="RU000716"/>
    </source>
</evidence>
<dbReference type="SUPFAM" id="SSF88946">
    <property type="entry name" value="Sigma2 domain of RNA polymerase sigma factors"/>
    <property type="match status" value="1"/>
</dbReference>
<dbReference type="Pfam" id="PF04542">
    <property type="entry name" value="Sigma70_r2"/>
    <property type="match status" value="1"/>
</dbReference>
<dbReference type="RefSeq" id="WP_002674205.1">
    <property type="nucleotide sequence ID" value="NZ_GL573160.1"/>
</dbReference>
<dbReference type="PANTHER" id="PTHR43133:SF8">
    <property type="entry name" value="RNA POLYMERASE SIGMA FACTOR HI_1459-RELATED"/>
    <property type="match status" value="1"/>
</dbReference>
<keyword evidence="3 6" id="KW-0731">Sigma factor</keyword>
<dbReference type="PROSITE" id="PS01063">
    <property type="entry name" value="SIGMA70_ECF"/>
    <property type="match status" value="1"/>
</dbReference>
<evidence type="ECO:0000313" key="9">
    <source>
        <dbReference type="EMBL" id="EFS97151.1"/>
    </source>
</evidence>
<dbReference type="Gene3D" id="1.10.1740.10">
    <property type="match status" value="1"/>
</dbReference>
<accession>E4MTD1</accession>
<dbReference type="AlphaFoldDB" id="E4MTD1"/>
<dbReference type="PANTHER" id="PTHR43133">
    <property type="entry name" value="RNA POLYMERASE ECF-TYPE SIGMA FACTO"/>
    <property type="match status" value="1"/>
</dbReference>
<dbReference type="eggNOG" id="COG1595">
    <property type="taxonomic scope" value="Bacteria"/>
</dbReference>
<evidence type="ECO:0000259" key="7">
    <source>
        <dbReference type="Pfam" id="PF04542"/>
    </source>
</evidence>
<evidence type="ECO:0000256" key="5">
    <source>
        <dbReference type="ARBA" id="ARBA00023163"/>
    </source>
</evidence>
<dbReference type="InterPro" id="IPR013249">
    <property type="entry name" value="RNA_pol_sigma70_r4_t2"/>
</dbReference>
<comment type="similarity">
    <text evidence="1 6">Belongs to the sigma-70 factor family. ECF subfamily.</text>
</comment>
<organism evidence="9 10">
    <name type="scientific">Capnocytophaga ochracea F0287</name>
    <dbReference type="NCBI Taxonomy" id="873517"/>
    <lineage>
        <taxon>Bacteria</taxon>
        <taxon>Pseudomonadati</taxon>
        <taxon>Bacteroidota</taxon>
        <taxon>Flavobacteriia</taxon>
        <taxon>Flavobacteriales</taxon>
        <taxon>Flavobacteriaceae</taxon>
        <taxon>Capnocytophaga</taxon>
    </lineage>
</organism>